<dbReference type="GO" id="GO:0005886">
    <property type="term" value="C:plasma membrane"/>
    <property type="evidence" value="ECO:0007669"/>
    <property type="project" value="UniProtKB-SubCell"/>
</dbReference>
<evidence type="ECO:0000313" key="9">
    <source>
        <dbReference type="EMBL" id="QYY42564.1"/>
    </source>
</evidence>
<evidence type="ECO:0000256" key="5">
    <source>
        <dbReference type="ARBA" id="ARBA00022989"/>
    </source>
</evidence>
<dbReference type="InterPro" id="IPR003856">
    <property type="entry name" value="LPS_length_determ_N"/>
</dbReference>
<feature type="transmembrane region" description="Helical" evidence="7">
    <location>
        <begin position="178"/>
        <end position="200"/>
    </location>
</feature>
<sequence length="260" mass="28686">MEQYRIQSDVRGLLRVLQRYLFMIVTITLTAVLTSAVLSFFFIPPAYKATAELLIHKARQESGMYLLPASELEANVELIKTYNEIIISPSLLELVAGKLGEPDKGKALAKKISVSGIRHSQVMAITVEDRNPAKAAQIANMLAATFQSEVVKRMNIENIQVLAEAKAERASSTKLVTLALHISTAFFLGLAVSVGLAFLLELTDRRIRTEEEIESHLDLPVLGTVAAIPVHSSKLKSKAEEERFIVPLVYEDGSQLLTKE</sequence>
<gene>
    <name evidence="9" type="ORF">K3F53_17285</name>
    <name evidence="10" type="ORF">SAMN04489735_101320</name>
</gene>
<evidence type="ECO:0000313" key="12">
    <source>
        <dbReference type="Proteomes" id="UP000826616"/>
    </source>
</evidence>
<comment type="similarity">
    <text evidence="2">Belongs to the CpsC/CapA family.</text>
</comment>
<dbReference type="EMBL" id="CP080764">
    <property type="protein sequence ID" value="QYY42564.1"/>
    <property type="molecule type" value="Genomic_DNA"/>
</dbReference>
<dbReference type="GO" id="GO:0004713">
    <property type="term" value="F:protein tyrosine kinase activity"/>
    <property type="evidence" value="ECO:0007669"/>
    <property type="project" value="TreeGrafter"/>
</dbReference>
<evidence type="ECO:0000313" key="10">
    <source>
        <dbReference type="EMBL" id="SDH13683.1"/>
    </source>
</evidence>
<proteinExistence type="inferred from homology"/>
<name>A0A1G7ZYF3_ANETH</name>
<accession>A0A1G7ZYF3</accession>
<evidence type="ECO:0000313" key="11">
    <source>
        <dbReference type="Proteomes" id="UP000198956"/>
    </source>
</evidence>
<feature type="domain" description="Polysaccharide chain length determinant N-terminal" evidence="8">
    <location>
        <begin position="9"/>
        <end position="96"/>
    </location>
</feature>
<keyword evidence="5 7" id="KW-1133">Transmembrane helix</keyword>
<reference evidence="10 11" key="1">
    <citation type="submission" date="2016-10" db="EMBL/GenBank/DDBJ databases">
        <authorList>
            <person name="de Groot N.N."/>
        </authorList>
    </citation>
    <scope>NUCLEOTIDE SEQUENCE [LARGE SCALE GENOMIC DNA]</scope>
    <source>
        <strain evidence="10 11">L 420-91</strain>
    </source>
</reference>
<evidence type="ECO:0000256" key="3">
    <source>
        <dbReference type="ARBA" id="ARBA00022475"/>
    </source>
</evidence>
<evidence type="ECO:0000256" key="4">
    <source>
        <dbReference type="ARBA" id="ARBA00022692"/>
    </source>
</evidence>
<protein>
    <submittedName>
        <fullName evidence="9">Capsular biosynthesis protein</fullName>
    </submittedName>
    <submittedName>
        <fullName evidence="10">Capsular polysaccharide biosynthesis protein</fullName>
    </submittedName>
</protein>
<reference evidence="9 12" key="2">
    <citation type="submission" date="2021-08" db="EMBL/GenBank/DDBJ databases">
        <title>Complete genome sequence of the strain Aneurinibacillus thermoaerophilus CCM 8960.</title>
        <authorList>
            <person name="Musilova J."/>
            <person name="Kourilova X."/>
            <person name="Pernicova I."/>
            <person name="Bezdicek M."/>
            <person name="Lengerova M."/>
            <person name="Obruca S."/>
            <person name="Sedlar K."/>
        </authorList>
    </citation>
    <scope>NUCLEOTIDE SEQUENCE [LARGE SCALE GENOMIC DNA]</scope>
    <source>
        <strain evidence="9 12">CCM 8960</strain>
    </source>
</reference>
<dbReference type="AlphaFoldDB" id="A0A1G7ZYF3"/>
<dbReference type="InterPro" id="IPR050445">
    <property type="entry name" value="Bact_polysacc_biosynth/exp"/>
</dbReference>
<dbReference type="RefSeq" id="WP_091260448.1">
    <property type="nucleotide sequence ID" value="NZ_CP080764.1"/>
</dbReference>
<dbReference type="GeneID" id="97143137"/>
<keyword evidence="4 7" id="KW-0812">Transmembrane</keyword>
<dbReference type="PANTHER" id="PTHR32309">
    <property type="entry name" value="TYROSINE-PROTEIN KINASE"/>
    <property type="match status" value="1"/>
</dbReference>
<dbReference type="EMBL" id="FNDE01000013">
    <property type="protein sequence ID" value="SDH13683.1"/>
    <property type="molecule type" value="Genomic_DNA"/>
</dbReference>
<keyword evidence="12" id="KW-1185">Reference proteome</keyword>
<dbReference type="OrthoDB" id="2360475at2"/>
<feature type="transmembrane region" description="Helical" evidence="7">
    <location>
        <begin position="20"/>
        <end position="43"/>
    </location>
</feature>
<evidence type="ECO:0000259" key="8">
    <source>
        <dbReference type="Pfam" id="PF02706"/>
    </source>
</evidence>
<evidence type="ECO:0000256" key="7">
    <source>
        <dbReference type="SAM" id="Phobius"/>
    </source>
</evidence>
<evidence type="ECO:0000256" key="6">
    <source>
        <dbReference type="ARBA" id="ARBA00023136"/>
    </source>
</evidence>
<keyword evidence="6 7" id="KW-0472">Membrane</keyword>
<dbReference type="PANTHER" id="PTHR32309:SF13">
    <property type="entry name" value="FERRIC ENTEROBACTIN TRANSPORT PROTEIN FEPE"/>
    <property type="match status" value="1"/>
</dbReference>
<dbReference type="Proteomes" id="UP000826616">
    <property type="component" value="Chromosome"/>
</dbReference>
<keyword evidence="3" id="KW-1003">Cell membrane</keyword>
<evidence type="ECO:0000256" key="2">
    <source>
        <dbReference type="ARBA" id="ARBA00006683"/>
    </source>
</evidence>
<evidence type="ECO:0000256" key="1">
    <source>
        <dbReference type="ARBA" id="ARBA00004651"/>
    </source>
</evidence>
<dbReference type="Pfam" id="PF02706">
    <property type="entry name" value="Wzz"/>
    <property type="match status" value="1"/>
</dbReference>
<dbReference type="Proteomes" id="UP000198956">
    <property type="component" value="Unassembled WGS sequence"/>
</dbReference>
<comment type="subcellular location">
    <subcellularLocation>
        <location evidence="1">Cell membrane</location>
        <topology evidence="1">Multi-pass membrane protein</topology>
    </subcellularLocation>
</comment>
<organism evidence="10 11">
    <name type="scientific">Aneurinibacillus thermoaerophilus</name>
    <dbReference type="NCBI Taxonomy" id="143495"/>
    <lineage>
        <taxon>Bacteria</taxon>
        <taxon>Bacillati</taxon>
        <taxon>Bacillota</taxon>
        <taxon>Bacilli</taxon>
        <taxon>Bacillales</taxon>
        <taxon>Paenibacillaceae</taxon>
        <taxon>Aneurinibacillus group</taxon>
        <taxon>Aneurinibacillus</taxon>
    </lineage>
</organism>